<keyword evidence="4 6" id="KW-1133">Transmembrane helix</keyword>
<evidence type="ECO:0000256" key="4">
    <source>
        <dbReference type="ARBA" id="ARBA00022989"/>
    </source>
</evidence>
<feature type="transmembrane region" description="Helical" evidence="6">
    <location>
        <begin position="290"/>
        <end position="309"/>
    </location>
</feature>
<dbReference type="InterPro" id="IPR030923">
    <property type="entry name" value="LptG"/>
</dbReference>
<evidence type="ECO:0000313" key="8">
    <source>
        <dbReference type="Proteomes" id="UP000030988"/>
    </source>
</evidence>
<dbReference type="PANTHER" id="PTHR33529:SF2">
    <property type="entry name" value="LIPOPOLYSACCHARIDE EXPORT SYSTEM PERMEASE PROTEIN LPTG"/>
    <property type="match status" value="1"/>
</dbReference>
<dbReference type="Pfam" id="PF03739">
    <property type="entry name" value="LptF_LptG"/>
    <property type="match status" value="1"/>
</dbReference>
<evidence type="ECO:0000256" key="3">
    <source>
        <dbReference type="ARBA" id="ARBA00022692"/>
    </source>
</evidence>
<keyword evidence="8" id="KW-1185">Reference proteome</keyword>
<organism evidence="7 8">
    <name type="scientific">Croceibacterium mercuriale</name>
    <dbReference type="NCBI Taxonomy" id="1572751"/>
    <lineage>
        <taxon>Bacteria</taxon>
        <taxon>Pseudomonadati</taxon>
        <taxon>Pseudomonadota</taxon>
        <taxon>Alphaproteobacteria</taxon>
        <taxon>Sphingomonadales</taxon>
        <taxon>Erythrobacteraceae</taxon>
        <taxon>Croceibacterium</taxon>
    </lineage>
</organism>
<dbReference type="PANTHER" id="PTHR33529">
    <property type="entry name" value="SLR0882 PROTEIN-RELATED"/>
    <property type="match status" value="1"/>
</dbReference>
<sequence>MEAGRRVLFDFLPSRRITWYLAKTFVSRIVAVLAMLVLVLMMLDLLGTSGKILSAPGNTQSDLWRYVGLRLPQLVAQFLPYSALLATIITLLALNQNSEVTAMKAAGMSAHQILAPLLLAAGLISLASFLFNELVVTRATAQLAVWEAVDFGPVPDDPTVRANVYLNDGPDVLLATTVSGRGAATVMQGITFYERDDSLMIRRRILADSARYTGKGWLLTRPQVFEVDNATGAPAPAAMVVAPGLTPDRLDIRAVNPDAEPLGQLSRSIAALDAAGRDTSELRGRWWHKISGPLAALLMPLLGAVAGFGLARSGGLFVRAIIGMALGFAYFVVDNAALAMGSFGGYPPLLAAWAPFVLFALIGETVLIRTEE</sequence>
<dbReference type="InterPro" id="IPR005495">
    <property type="entry name" value="LptG/LptF_permease"/>
</dbReference>
<evidence type="ECO:0000313" key="7">
    <source>
        <dbReference type="EMBL" id="KHL24420.1"/>
    </source>
</evidence>
<evidence type="ECO:0000256" key="1">
    <source>
        <dbReference type="ARBA" id="ARBA00004651"/>
    </source>
</evidence>
<accession>A0A0B2BX28</accession>
<gene>
    <name evidence="7" type="ORF">PK98_10240</name>
</gene>
<dbReference type="EMBL" id="JTDN01000002">
    <property type="protein sequence ID" value="KHL24420.1"/>
    <property type="molecule type" value="Genomic_DNA"/>
</dbReference>
<proteinExistence type="predicted"/>
<evidence type="ECO:0000256" key="5">
    <source>
        <dbReference type="ARBA" id="ARBA00023136"/>
    </source>
</evidence>
<name>A0A0B2BX28_9SPHN</name>
<dbReference type="AlphaFoldDB" id="A0A0B2BX28"/>
<evidence type="ECO:0000256" key="6">
    <source>
        <dbReference type="SAM" id="Phobius"/>
    </source>
</evidence>
<dbReference type="NCBIfam" id="TIGR04408">
    <property type="entry name" value="LptG_lptG"/>
    <property type="match status" value="1"/>
</dbReference>
<dbReference type="Proteomes" id="UP000030988">
    <property type="component" value="Unassembled WGS sequence"/>
</dbReference>
<protein>
    <submittedName>
        <fullName evidence="7">Permease</fullName>
    </submittedName>
</protein>
<dbReference type="GO" id="GO:0043190">
    <property type="term" value="C:ATP-binding cassette (ABC) transporter complex"/>
    <property type="evidence" value="ECO:0007669"/>
    <property type="project" value="InterPro"/>
</dbReference>
<keyword evidence="2" id="KW-1003">Cell membrane</keyword>
<keyword evidence="3 6" id="KW-0812">Transmembrane</keyword>
<dbReference type="GO" id="GO:0015920">
    <property type="term" value="P:lipopolysaccharide transport"/>
    <property type="evidence" value="ECO:0007669"/>
    <property type="project" value="TreeGrafter"/>
</dbReference>
<dbReference type="STRING" id="1572751.PK98_10240"/>
<keyword evidence="5 6" id="KW-0472">Membrane</keyword>
<feature type="transmembrane region" description="Helical" evidence="6">
    <location>
        <begin position="345"/>
        <end position="368"/>
    </location>
</feature>
<feature type="transmembrane region" description="Helical" evidence="6">
    <location>
        <begin position="74"/>
        <end position="94"/>
    </location>
</feature>
<comment type="caution">
    <text evidence="7">The sequence shown here is derived from an EMBL/GenBank/DDBJ whole genome shotgun (WGS) entry which is preliminary data.</text>
</comment>
<reference evidence="7 8" key="1">
    <citation type="submission" date="2014-11" db="EMBL/GenBank/DDBJ databases">
        <title>Draft genome sequence of Kirrobacter mercurialis.</title>
        <authorList>
            <person name="Coil D.A."/>
            <person name="Eisen J.A."/>
        </authorList>
    </citation>
    <scope>NUCLEOTIDE SEQUENCE [LARGE SCALE GENOMIC DNA]</scope>
    <source>
        <strain evidence="7 8">Coronado</strain>
    </source>
</reference>
<feature type="transmembrane region" description="Helical" evidence="6">
    <location>
        <begin position="114"/>
        <end position="131"/>
    </location>
</feature>
<feature type="transmembrane region" description="Helical" evidence="6">
    <location>
        <begin position="20"/>
        <end position="43"/>
    </location>
</feature>
<comment type="subcellular location">
    <subcellularLocation>
        <location evidence="1">Cell membrane</location>
        <topology evidence="1">Multi-pass membrane protein</topology>
    </subcellularLocation>
</comment>
<feature type="transmembrane region" description="Helical" evidence="6">
    <location>
        <begin position="316"/>
        <end position="333"/>
    </location>
</feature>
<dbReference type="GO" id="GO:0055085">
    <property type="term" value="P:transmembrane transport"/>
    <property type="evidence" value="ECO:0007669"/>
    <property type="project" value="InterPro"/>
</dbReference>
<evidence type="ECO:0000256" key="2">
    <source>
        <dbReference type="ARBA" id="ARBA00022475"/>
    </source>
</evidence>